<dbReference type="AlphaFoldDB" id="A0A0F9WYK8"/>
<sequence>MTSDINKPSLPAKAEDDKNRAADAIDRETRSARDEATKAGQTIRDEASDLAEKAKQRASESADQGKEAVAGSMDDFAAAVRKASDELGDRDQSMAAKVVREVASGLEDASRSLHGRSVQDLTRSVAGFARRQPTAFLVGAALAGVALGRFARASGEHEHDDDSGANDRGPVGRPVPTAVRPAGTMGARPSPSASAASVGASGVTASSSAGGSSSSAPLGGTQTRTPSGTTSTNTSGGNHGR</sequence>
<dbReference type="EMBL" id="LAZR01000102">
    <property type="protein sequence ID" value="KKN91541.1"/>
    <property type="molecule type" value="Genomic_DNA"/>
</dbReference>
<feature type="compositionally biased region" description="Low complexity" evidence="1">
    <location>
        <begin position="186"/>
        <end position="241"/>
    </location>
</feature>
<comment type="caution">
    <text evidence="2">The sequence shown here is derived from an EMBL/GenBank/DDBJ whole genome shotgun (WGS) entry which is preliminary data.</text>
</comment>
<organism evidence="2">
    <name type="scientific">marine sediment metagenome</name>
    <dbReference type="NCBI Taxonomy" id="412755"/>
    <lineage>
        <taxon>unclassified sequences</taxon>
        <taxon>metagenomes</taxon>
        <taxon>ecological metagenomes</taxon>
    </lineage>
</organism>
<feature type="region of interest" description="Disordered" evidence="1">
    <location>
        <begin position="1"/>
        <end position="70"/>
    </location>
</feature>
<proteinExistence type="predicted"/>
<evidence type="ECO:0000256" key="1">
    <source>
        <dbReference type="SAM" id="MobiDB-lite"/>
    </source>
</evidence>
<feature type="compositionally biased region" description="Basic and acidic residues" evidence="1">
    <location>
        <begin position="13"/>
        <end position="66"/>
    </location>
</feature>
<accession>A0A0F9WYK8</accession>
<dbReference type="Gene3D" id="1.20.120.20">
    <property type="entry name" value="Apolipoprotein"/>
    <property type="match status" value="1"/>
</dbReference>
<name>A0A0F9WYK8_9ZZZZ</name>
<reference evidence="2" key="1">
    <citation type="journal article" date="2015" name="Nature">
        <title>Complex archaea that bridge the gap between prokaryotes and eukaryotes.</title>
        <authorList>
            <person name="Spang A."/>
            <person name="Saw J.H."/>
            <person name="Jorgensen S.L."/>
            <person name="Zaremba-Niedzwiedzka K."/>
            <person name="Martijn J."/>
            <person name="Lind A.E."/>
            <person name="van Eijk R."/>
            <person name="Schleper C."/>
            <person name="Guy L."/>
            <person name="Ettema T.J."/>
        </authorList>
    </citation>
    <scope>NUCLEOTIDE SEQUENCE</scope>
</reference>
<gene>
    <name evidence="2" type="ORF">LCGC14_0216500</name>
</gene>
<evidence type="ECO:0000313" key="2">
    <source>
        <dbReference type="EMBL" id="KKN91541.1"/>
    </source>
</evidence>
<protein>
    <submittedName>
        <fullName evidence="2">Uncharacterized protein</fullName>
    </submittedName>
</protein>
<feature type="region of interest" description="Disordered" evidence="1">
    <location>
        <begin position="153"/>
        <end position="241"/>
    </location>
</feature>